<gene>
    <name evidence="2" type="ORF">KOI35_32675</name>
</gene>
<name>A0ABS5YXV9_9ACTN</name>
<proteinExistence type="predicted"/>
<sequence length="157" mass="15856">MRRTVPVLLAGGLLFTAAACGTAKGPASTAAGTPGAAAAPAASTAPAAIRTTCEALGQAYGKNMAPFAEALTKFVADRKTIATAQQTLASFATAVQEATASSADAQLKADGKQAAEAMHKKSTDAKFFATIKTSKDVDKALGPTLTEWLSPVSRHCS</sequence>
<keyword evidence="1" id="KW-0732">Signal</keyword>
<feature type="chain" id="PRO_5046150537" description="Lipoprotein" evidence="1">
    <location>
        <begin position="20"/>
        <end position="157"/>
    </location>
</feature>
<keyword evidence="3" id="KW-1185">Reference proteome</keyword>
<dbReference type="PROSITE" id="PS51257">
    <property type="entry name" value="PROKAR_LIPOPROTEIN"/>
    <property type="match status" value="1"/>
</dbReference>
<evidence type="ECO:0000256" key="1">
    <source>
        <dbReference type="SAM" id="SignalP"/>
    </source>
</evidence>
<organism evidence="2 3">
    <name type="scientific">Paractinoplanes bogorensis</name>
    <dbReference type="NCBI Taxonomy" id="1610840"/>
    <lineage>
        <taxon>Bacteria</taxon>
        <taxon>Bacillati</taxon>
        <taxon>Actinomycetota</taxon>
        <taxon>Actinomycetes</taxon>
        <taxon>Micromonosporales</taxon>
        <taxon>Micromonosporaceae</taxon>
        <taxon>Paractinoplanes</taxon>
    </lineage>
</organism>
<evidence type="ECO:0000313" key="3">
    <source>
        <dbReference type="Proteomes" id="UP001519654"/>
    </source>
</evidence>
<accession>A0ABS5YXV9</accession>
<reference evidence="2 3" key="1">
    <citation type="submission" date="2021-06" db="EMBL/GenBank/DDBJ databases">
        <title>Actinoplanes lichenicola sp. nov., and Actinoplanes ovalisporus sp. nov., isolated from lichen in Thailand.</title>
        <authorList>
            <person name="Saeng-In P."/>
            <person name="Kanchanasin P."/>
            <person name="Yuki M."/>
            <person name="Kudo T."/>
            <person name="Ohkuma M."/>
            <person name="Phongsopitanun W."/>
            <person name="Tanasupawat S."/>
        </authorList>
    </citation>
    <scope>NUCLEOTIDE SEQUENCE [LARGE SCALE GENOMIC DNA]</scope>
    <source>
        <strain evidence="2 3">NBRC 110975</strain>
    </source>
</reference>
<protein>
    <recommendedName>
        <fullName evidence="4">Lipoprotein</fullName>
    </recommendedName>
</protein>
<feature type="signal peptide" evidence="1">
    <location>
        <begin position="1"/>
        <end position="19"/>
    </location>
</feature>
<evidence type="ECO:0008006" key="4">
    <source>
        <dbReference type="Google" id="ProtNLM"/>
    </source>
</evidence>
<dbReference type="RefSeq" id="WP_215792544.1">
    <property type="nucleotide sequence ID" value="NZ_JAHKKG010000011.1"/>
</dbReference>
<evidence type="ECO:0000313" key="2">
    <source>
        <dbReference type="EMBL" id="MBU2668278.1"/>
    </source>
</evidence>
<comment type="caution">
    <text evidence="2">The sequence shown here is derived from an EMBL/GenBank/DDBJ whole genome shotgun (WGS) entry which is preliminary data.</text>
</comment>
<dbReference type="Proteomes" id="UP001519654">
    <property type="component" value="Unassembled WGS sequence"/>
</dbReference>
<dbReference type="EMBL" id="JAHKKG010000011">
    <property type="protein sequence ID" value="MBU2668278.1"/>
    <property type="molecule type" value="Genomic_DNA"/>
</dbReference>